<dbReference type="Pfam" id="PF10098">
    <property type="entry name" value="DUF2336"/>
    <property type="match status" value="1"/>
</dbReference>
<dbReference type="EMBL" id="FLUO01000003">
    <property type="protein sequence ID" value="SBW12651.1"/>
    <property type="molecule type" value="Genomic_DNA"/>
</dbReference>
<reference evidence="1" key="1">
    <citation type="submission" date="2016-04" db="EMBL/GenBank/DDBJ databases">
        <authorList>
            <person name="Evans L.H."/>
            <person name="Alamgir A."/>
            <person name="Owens N."/>
            <person name="Weber N.D."/>
            <person name="Virtaneva K."/>
            <person name="Barbian K."/>
            <person name="Babar A."/>
            <person name="Rosenke K."/>
        </authorList>
    </citation>
    <scope>NUCLEOTIDE SEQUENCE</scope>
    <source>
        <strain evidence="1">86</strain>
    </source>
</reference>
<dbReference type="InterPro" id="IPR019285">
    <property type="entry name" value="DUF2336"/>
</dbReference>
<evidence type="ECO:0008006" key="2">
    <source>
        <dbReference type="Google" id="ProtNLM"/>
    </source>
</evidence>
<name>A0A212KLV1_9PROT</name>
<accession>A0A212KLV1</accession>
<protein>
    <recommendedName>
        <fullName evidence="2">DUF2336 domain-containing protein</fullName>
    </recommendedName>
</protein>
<evidence type="ECO:0000313" key="1">
    <source>
        <dbReference type="EMBL" id="SBW12651.1"/>
    </source>
</evidence>
<dbReference type="PIRSF" id="PIRSF035865">
    <property type="entry name" value="UCP035865"/>
    <property type="match status" value="1"/>
</dbReference>
<proteinExistence type="predicted"/>
<gene>
    <name evidence="1" type="ORF">KL86APRO_30142</name>
</gene>
<organism evidence="1">
    <name type="scientific">uncultured Alphaproteobacteria bacterium</name>
    <dbReference type="NCBI Taxonomy" id="91750"/>
    <lineage>
        <taxon>Bacteria</taxon>
        <taxon>Pseudomonadati</taxon>
        <taxon>Pseudomonadota</taxon>
        <taxon>Alphaproteobacteria</taxon>
        <taxon>environmental samples</taxon>
    </lineage>
</organism>
<dbReference type="AlphaFoldDB" id="A0A212KLV1"/>
<sequence length="375" mass="41676">MTETRLTESDVRNLLNDPSAETRAQTAAKLAIQFDQGDLSPSERAMAEEIFRIMVKDAEVRVREALALNLKENPNVPHDVAMTLAKDVDQVALPLLQFSEILTDDDLIQIVRSQGPAKQKAIAARPFVSAVVAEEIVVRADKEAVVTLVANEGAELSETSLEKVIEKYGEDEDVQAPMVGRSALPVTIVERLVHRVSENLRQHLLTHHEMPPSIAADLILQARERATINLSTDSTEEDVERLVNQLYNNGRLTPSIILRALCMGDMKFFEYAMARRVGIPVLNARMLIHDSGALGLDGLYVKSGMPRGFYPAVKAAIAVAKEMSYDGEEGDRERYARRMLERVLTQYGDLGVEFDKDDLEYLLAKMNDLPPSATH</sequence>
<dbReference type="InterPro" id="IPR014598">
    <property type="entry name" value="UCP035865"/>
</dbReference>